<protein>
    <recommendedName>
        <fullName evidence="1">Outer membrane protein beta-barrel domain-containing protein</fullName>
    </recommendedName>
</protein>
<organism evidence="2 3">
    <name type="scientific">Longimonas halophila</name>
    <dbReference type="NCBI Taxonomy" id="1469170"/>
    <lineage>
        <taxon>Bacteria</taxon>
        <taxon>Pseudomonadati</taxon>
        <taxon>Rhodothermota</taxon>
        <taxon>Rhodothermia</taxon>
        <taxon>Rhodothermales</taxon>
        <taxon>Salisaetaceae</taxon>
        <taxon>Longimonas</taxon>
    </lineage>
</organism>
<evidence type="ECO:0000313" key="3">
    <source>
        <dbReference type="Proteomes" id="UP000221024"/>
    </source>
</evidence>
<gene>
    <name evidence="2" type="ORF">CRI93_02655</name>
</gene>
<accession>A0A2H3NVE3</accession>
<dbReference type="EMBL" id="PDEP01000002">
    <property type="protein sequence ID" value="PEN08677.1"/>
    <property type="molecule type" value="Genomic_DNA"/>
</dbReference>
<comment type="caution">
    <text evidence="2">The sequence shown here is derived from an EMBL/GenBank/DDBJ whole genome shotgun (WGS) entry which is preliminary data.</text>
</comment>
<keyword evidence="3" id="KW-1185">Reference proteome</keyword>
<dbReference type="Proteomes" id="UP000221024">
    <property type="component" value="Unassembled WGS sequence"/>
</dbReference>
<dbReference type="InterPro" id="IPR025665">
    <property type="entry name" value="Beta-barrel_OMP_2"/>
</dbReference>
<reference evidence="2 3" key="1">
    <citation type="submission" date="2017-10" db="EMBL/GenBank/DDBJ databases">
        <title>Draft genome of Longimonas halophila.</title>
        <authorList>
            <person name="Goh K.M."/>
            <person name="Shamsir M.S."/>
            <person name="Lim S.W."/>
        </authorList>
    </citation>
    <scope>NUCLEOTIDE SEQUENCE [LARGE SCALE GENOMIC DNA]</scope>
    <source>
        <strain evidence="2 3">KCTC 42399</strain>
    </source>
</reference>
<evidence type="ECO:0000259" key="1">
    <source>
        <dbReference type="Pfam" id="PF13568"/>
    </source>
</evidence>
<sequence>MLQAYLCITYICPLYQLCSPPHNVYTQRPINTVDRNTEIGRHSGSRGLIPLLFLIVSLGSSLQPAQAQLNAELGIKAGRTFTTVSGAEPWSDSNRRTGWMLAGTARIPLSDYFMIESSAAYVQKGAREQQSTPNGSTTIAMQINYIEFPLMLGARWPVGADIAARVLAGPAVGLNMSAERTADRPSPEVPALRDQIRRTEISAVLGAGIDININYQTIWVDAQYHRGLTELMDEPTGGSLQNRGMSVTLGVLF</sequence>
<name>A0A2H3NVE3_9BACT</name>
<proteinExistence type="predicted"/>
<feature type="domain" description="Outer membrane protein beta-barrel" evidence="1">
    <location>
        <begin position="66"/>
        <end position="231"/>
    </location>
</feature>
<dbReference type="AlphaFoldDB" id="A0A2H3NVE3"/>
<dbReference type="OrthoDB" id="947434at2"/>
<evidence type="ECO:0000313" key="2">
    <source>
        <dbReference type="EMBL" id="PEN08677.1"/>
    </source>
</evidence>
<dbReference type="Pfam" id="PF13568">
    <property type="entry name" value="OMP_b-brl_2"/>
    <property type="match status" value="1"/>
</dbReference>